<dbReference type="AlphaFoldDB" id="A0AAJ1RC68"/>
<dbReference type="PRINTS" id="PR00096">
    <property type="entry name" value="GATASE"/>
</dbReference>
<evidence type="ECO:0000256" key="2">
    <source>
        <dbReference type="ARBA" id="ARBA00005077"/>
    </source>
</evidence>
<evidence type="ECO:0000256" key="10">
    <source>
        <dbReference type="ARBA" id="ARBA00049285"/>
    </source>
</evidence>
<dbReference type="SUPFAM" id="SSF52021">
    <property type="entry name" value="Carbamoyl phosphate synthetase, small subunit N-terminal domain"/>
    <property type="match status" value="1"/>
</dbReference>
<evidence type="ECO:0000313" key="14">
    <source>
        <dbReference type="Proteomes" id="UP001167919"/>
    </source>
</evidence>
<comment type="function">
    <text evidence="11">Small subunit of the glutamine-dependent carbamoyl phosphate synthetase (CPSase). CPSase catalyzes the formation of carbamoyl phosphate from the ammonia moiety of glutamine, carbonate, and phosphate donated by ATP, constituting the first step of 2 biosynthetic pathways, one leading to arginine and/or urea and the other to pyrimidine nucleotides. The small subunit (glutamine amidotransferase) binds and cleaves glutamine to supply the large subunit with the substrate ammonia.</text>
</comment>
<comment type="catalytic activity">
    <reaction evidence="10 11">
        <text>L-glutamine + H2O = L-glutamate + NH4(+)</text>
        <dbReference type="Rhea" id="RHEA:15889"/>
        <dbReference type="ChEBI" id="CHEBI:15377"/>
        <dbReference type="ChEBI" id="CHEBI:28938"/>
        <dbReference type="ChEBI" id="CHEBI:29985"/>
        <dbReference type="ChEBI" id="CHEBI:58359"/>
    </reaction>
</comment>
<dbReference type="InterPro" id="IPR017926">
    <property type="entry name" value="GATASE"/>
</dbReference>
<dbReference type="EMBL" id="SDWY01000002">
    <property type="protein sequence ID" value="MDN6900240.1"/>
    <property type="molecule type" value="Genomic_DNA"/>
</dbReference>
<feature type="binding site" evidence="11">
    <location>
        <position position="220"/>
    </location>
    <ligand>
        <name>L-glutamine</name>
        <dbReference type="ChEBI" id="CHEBI:58359"/>
    </ligand>
</feature>
<dbReference type="EC" id="6.3.5.5" evidence="11"/>
<dbReference type="NCBIfam" id="NF009475">
    <property type="entry name" value="PRK12838.1"/>
    <property type="match status" value="1"/>
</dbReference>
<feature type="active site" evidence="11">
    <location>
        <position position="330"/>
    </location>
</feature>
<dbReference type="GO" id="GO:0006541">
    <property type="term" value="P:glutamine metabolic process"/>
    <property type="evidence" value="ECO:0007669"/>
    <property type="project" value="InterPro"/>
</dbReference>
<evidence type="ECO:0000313" key="13">
    <source>
        <dbReference type="EMBL" id="MDN6900240.1"/>
    </source>
</evidence>
<dbReference type="PANTHER" id="PTHR43418:SF7">
    <property type="entry name" value="CARBAMOYL-PHOSPHATE SYNTHASE SMALL CHAIN"/>
    <property type="match status" value="1"/>
</dbReference>
<dbReference type="InterPro" id="IPR050472">
    <property type="entry name" value="Anth_synth/Amidotransfase"/>
</dbReference>
<dbReference type="HAMAP" id="MF_01209">
    <property type="entry name" value="CPSase_S_chain"/>
    <property type="match status" value="1"/>
</dbReference>
<comment type="caution">
    <text evidence="13">The sequence shown here is derived from an EMBL/GenBank/DDBJ whole genome shotgun (WGS) entry which is preliminary data.</text>
</comment>
<evidence type="ECO:0000259" key="12">
    <source>
        <dbReference type="SMART" id="SM01097"/>
    </source>
</evidence>
<reference evidence="13" key="1">
    <citation type="submission" date="2019-01" db="EMBL/GenBank/DDBJ databases">
        <title>Oenococcus sicerae UCMA17102.</title>
        <authorList>
            <person name="Cousin F.J."/>
            <person name="Le Guellec R."/>
            <person name="Cretenet M."/>
        </authorList>
    </citation>
    <scope>NUCLEOTIDE SEQUENCE</scope>
    <source>
        <strain evidence="13">UCMA17102</strain>
    </source>
</reference>
<comment type="catalytic activity">
    <reaction evidence="9 11">
        <text>hydrogencarbonate + L-glutamine + 2 ATP + H2O = carbamoyl phosphate + L-glutamate + 2 ADP + phosphate + 2 H(+)</text>
        <dbReference type="Rhea" id="RHEA:18633"/>
        <dbReference type="ChEBI" id="CHEBI:15377"/>
        <dbReference type="ChEBI" id="CHEBI:15378"/>
        <dbReference type="ChEBI" id="CHEBI:17544"/>
        <dbReference type="ChEBI" id="CHEBI:29985"/>
        <dbReference type="ChEBI" id="CHEBI:30616"/>
        <dbReference type="ChEBI" id="CHEBI:43474"/>
        <dbReference type="ChEBI" id="CHEBI:58228"/>
        <dbReference type="ChEBI" id="CHEBI:58359"/>
        <dbReference type="ChEBI" id="CHEBI:456216"/>
        <dbReference type="EC" id="6.3.5.5"/>
    </reaction>
</comment>
<feature type="active site" evidence="11">
    <location>
        <position position="332"/>
    </location>
</feature>
<feature type="binding site" evidence="11">
    <location>
        <position position="218"/>
    </location>
    <ligand>
        <name>L-glutamine</name>
        <dbReference type="ChEBI" id="CHEBI:58359"/>
    </ligand>
</feature>
<keyword evidence="11" id="KW-0028">Amino-acid biosynthesis</keyword>
<name>A0AAJ1RC68_9LACO</name>
<dbReference type="GO" id="GO:0004088">
    <property type="term" value="F:carbamoyl-phosphate synthase (glutamine-hydrolyzing) activity"/>
    <property type="evidence" value="ECO:0007669"/>
    <property type="project" value="UniProtKB-UniRule"/>
</dbReference>
<keyword evidence="8 11" id="KW-0665">Pyrimidine biosynthesis</keyword>
<comment type="pathway">
    <text evidence="1 11">Pyrimidine metabolism; UMP biosynthesis via de novo pathway; (S)-dihydroorotate from bicarbonate: step 1/3.</text>
</comment>
<keyword evidence="11" id="KW-0055">Arginine biosynthesis</keyword>
<dbReference type="NCBIfam" id="TIGR01368">
    <property type="entry name" value="CPSaseIIsmall"/>
    <property type="match status" value="1"/>
</dbReference>
<dbReference type="Gene3D" id="3.40.50.880">
    <property type="match status" value="1"/>
</dbReference>
<dbReference type="InterPro" id="IPR002474">
    <property type="entry name" value="CarbamoylP_synth_ssu_N"/>
</dbReference>
<gene>
    <name evidence="11" type="primary">carA</name>
    <name evidence="13" type="ORF">EVC35_04365</name>
</gene>
<dbReference type="FunFam" id="3.50.30.20:FF:000001">
    <property type="entry name" value="Carbamoyl-phosphate synthase small chain"/>
    <property type="match status" value="1"/>
</dbReference>
<accession>A0AAJ1RC68</accession>
<keyword evidence="7 11" id="KW-0315">Glutamine amidotransferase</keyword>
<feature type="binding site" evidence="11">
    <location>
        <position position="287"/>
    </location>
    <ligand>
        <name>L-glutamine</name>
        <dbReference type="ChEBI" id="CHEBI:58359"/>
    </ligand>
</feature>
<dbReference type="InterPro" id="IPR029062">
    <property type="entry name" value="Class_I_gatase-like"/>
</dbReference>
<dbReference type="GO" id="GO:0006207">
    <property type="term" value="P:'de novo' pyrimidine nucleobase biosynthetic process"/>
    <property type="evidence" value="ECO:0007669"/>
    <property type="project" value="InterPro"/>
</dbReference>
<dbReference type="Pfam" id="PF00988">
    <property type="entry name" value="CPSase_sm_chain"/>
    <property type="match status" value="1"/>
</dbReference>
<evidence type="ECO:0000256" key="3">
    <source>
        <dbReference type="ARBA" id="ARBA00007800"/>
    </source>
</evidence>
<evidence type="ECO:0000256" key="7">
    <source>
        <dbReference type="ARBA" id="ARBA00022962"/>
    </source>
</evidence>
<dbReference type="PRINTS" id="PR00097">
    <property type="entry name" value="ANTSNTHASEII"/>
</dbReference>
<dbReference type="RefSeq" id="WP_301711115.1">
    <property type="nucleotide sequence ID" value="NZ_SDWY01000002.1"/>
</dbReference>
<feature type="domain" description="Carbamoyl-phosphate synthase small subunit N-terminal" evidence="12">
    <location>
        <begin position="2"/>
        <end position="132"/>
    </location>
</feature>
<organism evidence="13 14">
    <name type="scientific">Oenococcus sicerae</name>
    <dbReference type="NCBI Taxonomy" id="2203724"/>
    <lineage>
        <taxon>Bacteria</taxon>
        <taxon>Bacillati</taxon>
        <taxon>Bacillota</taxon>
        <taxon>Bacilli</taxon>
        <taxon>Lactobacillales</taxon>
        <taxon>Lactobacillaceae</taxon>
        <taxon>Oenococcus</taxon>
    </lineage>
</organism>
<evidence type="ECO:0000256" key="4">
    <source>
        <dbReference type="ARBA" id="ARBA00022598"/>
    </source>
</evidence>
<dbReference type="PANTHER" id="PTHR43418">
    <property type="entry name" value="MULTIFUNCTIONAL TRYPTOPHAN BIOSYNTHESIS PROTEIN-RELATED"/>
    <property type="match status" value="1"/>
</dbReference>
<dbReference type="InterPro" id="IPR035686">
    <property type="entry name" value="CPSase_GATase1"/>
</dbReference>
<evidence type="ECO:0000256" key="8">
    <source>
        <dbReference type="ARBA" id="ARBA00022975"/>
    </source>
</evidence>
<protein>
    <recommendedName>
        <fullName evidence="11">Carbamoyl phosphate synthase small chain</fullName>
        <ecNumber evidence="11">6.3.5.5</ecNumber>
    </recommendedName>
    <alternativeName>
        <fullName evidence="11">Carbamoyl phosphate synthetase glutamine chain</fullName>
    </alternativeName>
</protein>
<dbReference type="GO" id="GO:0044205">
    <property type="term" value="P:'de novo' UMP biosynthetic process"/>
    <property type="evidence" value="ECO:0007669"/>
    <property type="project" value="UniProtKB-UniRule"/>
</dbReference>
<feature type="region of interest" description="CPSase" evidence="11">
    <location>
        <begin position="1"/>
        <end position="169"/>
    </location>
</feature>
<dbReference type="PRINTS" id="PR00099">
    <property type="entry name" value="CPSGATASE"/>
</dbReference>
<dbReference type="Proteomes" id="UP001167919">
    <property type="component" value="Unassembled WGS sequence"/>
</dbReference>
<feature type="binding site" evidence="11">
    <location>
        <position position="289"/>
    </location>
    <ligand>
        <name>L-glutamine</name>
        <dbReference type="ChEBI" id="CHEBI:58359"/>
    </ligand>
</feature>
<dbReference type="CDD" id="cd01744">
    <property type="entry name" value="GATase1_CPSase"/>
    <property type="match status" value="1"/>
</dbReference>
<comment type="similarity">
    <text evidence="3 11">Belongs to the CarA family.</text>
</comment>
<dbReference type="PROSITE" id="PS51273">
    <property type="entry name" value="GATASE_TYPE_1"/>
    <property type="match status" value="1"/>
</dbReference>
<evidence type="ECO:0000256" key="9">
    <source>
        <dbReference type="ARBA" id="ARBA00048816"/>
    </source>
</evidence>
<keyword evidence="4 11" id="KW-0436">Ligase</keyword>
<feature type="active site" description="Nucleophile" evidence="11">
    <location>
        <position position="245"/>
    </location>
</feature>
<feature type="binding site" evidence="11">
    <location>
        <position position="46"/>
    </location>
    <ligand>
        <name>L-glutamine</name>
        <dbReference type="ChEBI" id="CHEBI:58359"/>
    </ligand>
</feature>
<comment type="subunit">
    <text evidence="11">Composed of two chains; the small (or glutamine) chain promotes the hydrolysis of glutamine to ammonia, which is used by the large (or ammonia) chain to synthesize carbamoyl phosphate. Tetramer of heterodimers (alpha,beta)4.</text>
</comment>
<keyword evidence="6 11" id="KW-0067">ATP-binding</keyword>
<feature type="binding site" evidence="11">
    <location>
        <position position="246"/>
    </location>
    <ligand>
        <name>L-glutamine</name>
        <dbReference type="ChEBI" id="CHEBI:58359"/>
    </ligand>
</feature>
<dbReference type="InterPro" id="IPR036480">
    <property type="entry name" value="CarbP_synth_ssu_N_sf"/>
</dbReference>
<evidence type="ECO:0000256" key="1">
    <source>
        <dbReference type="ARBA" id="ARBA00004812"/>
    </source>
</evidence>
<sequence>MTKRYLVLENGSIYTGEAFGAAAGAVGELVFNTGMTGYQETITDLSYANQMIVFTYPLIGNYGINRDDSESLRPAAAAIVTHEVARRPSNWRMQISLTEWAEKMNLPGITDIDTRALTKELRDQGVMKAALVDQLAADTLPKLRTQQLPTNQVQAVKVHSGYQNPNTGVTIALIDFGLKNSILRSLAARQCNVVVFPADVDAKTVLEIDPDGVMLSNGPGDPQSVSYAIPTIQALQKVKPLFGICLGHQLFAMANGAKTFKMKFGHRGFNHAVRSIDDPRLAFTSQNHGYAVDEGSLINTDLIVTYREINDNTIEGLKSTVYPAFSVQFHPDAAPGPHDADTIFDDFLQLIAADKRRKNAQKI</sequence>
<dbReference type="Gene3D" id="3.50.30.20">
    <property type="entry name" value="Carbamoyl-phosphate synthase small subunit, N-terminal domain"/>
    <property type="match status" value="1"/>
</dbReference>
<dbReference type="GO" id="GO:0006526">
    <property type="term" value="P:L-arginine biosynthetic process"/>
    <property type="evidence" value="ECO:0007669"/>
    <property type="project" value="UniProtKB-UniRule"/>
</dbReference>
<dbReference type="GO" id="GO:0005524">
    <property type="term" value="F:ATP binding"/>
    <property type="evidence" value="ECO:0007669"/>
    <property type="project" value="UniProtKB-UniRule"/>
</dbReference>
<evidence type="ECO:0000256" key="5">
    <source>
        <dbReference type="ARBA" id="ARBA00022741"/>
    </source>
</evidence>
<feature type="binding site" evidence="11">
    <location>
        <position position="290"/>
    </location>
    <ligand>
        <name>L-glutamine</name>
        <dbReference type="ChEBI" id="CHEBI:58359"/>
    </ligand>
</feature>
<dbReference type="Pfam" id="PF00117">
    <property type="entry name" value="GATase"/>
    <property type="match status" value="1"/>
</dbReference>
<evidence type="ECO:0000256" key="11">
    <source>
        <dbReference type="HAMAP-Rule" id="MF_01209"/>
    </source>
</evidence>
<evidence type="ECO:0000256" key="6">
    <source>
        <dbReference type="ARBA" id="ARBA00022840"/>
    </source>
</evidence>
<dbReference type="InterPro" id="IPR006274">
    <property type="entry name" value="CarbamoylP_synth_ssu"/>
</dbReference>
<comment type="pathway">
    <text evidence="2 11">Amino-acid biosynthesis; L-arginine biosynthesis; carbamoyl phosphate from bicarbonate: step 1/1.</text>
</comment>
<proteinExistence type="inferred from homology"/>
<dbReference type="SMART" id="SM01097">
    <property type="entry name" value="CPSase_sm_chain"/>
    <property type="match status" value="1"/>
</dbReference>
<dbReference type="SUPFAM" id="SSF52317">
    <property type="entry name" value="Class I glutamine amidotransferase-like"/>
    <property type="match status" value="1"/>
</dbReference>
<feature type="binding site" evidence="11">
    <location>
        <position position="249"/>
    </location>
    <ligand>
        <name>L-glutamine</name>
        <dbReference type="ChEBI" id="CHEBI:58359"/>
    </ligand>
</feature>
<keyword evidence="5 11" id="KW-0547">Nucleotide-binding</keyword>